<dbReference type="RefSeq" id="WP_190703368.1">
    <property type="nucleotide sequence ID" value="NZ_JAMPKX010000015.1"/>
</dbReference>
<dbReference type="EMBL" id="JAMPKX010000015">
    <property type="protein sequence ID" value="MEP0949792.1"/>
    <property type="molecule type" value="Genomic_DNA"/>
</dbReference>
<dbReference type="PROSITE" id="PS01123">
    <property type="entry name" value="TNASE_1"/>
    <property type="match status" value="1"/>
</dbReference>
<name>A0ABV0KAJ0_9CYAN</name>
<sequence length="284" mass="29814">MPLTRSRYVTALIEGLSSLGLLVLLSGCSALPEIGAVGAQPREQEIAEASTGEQNSLAAVTDQDAHQAAAKTLPTATVVSVGDGDTLRVQGQDGSITIRLACVDAPESSQAFGPEATLRLRQLLSTGQMVEVRAIERDRYGRTVAEIYSGGQSVGLQLVGEGYAVVYEQYISGCAATADDYRQAESAARNARRNFWSQPNPTMPWDFRRGGTSPTPTDPPPAVVPAPVNPPSATPTNLPACVSGDCDCGDFATWEQAQAVLNATPGDPHRLDGDSDGVACESLR</sequence>
<evidence type="ECO:0000259" key="5">
    <source>
        <dbReference type="PROSITE" id="PS50830"/>
    </source>
</evidence>
<gene>
    <name evidence="6" type="ORF">NC992_23155</name>
</gene>
<evidence type="ECO:0000256" key="2">
    <source>
        <dbReference type="ARBA" id="ARBA00022759"/>
    </source>
</evidence>
<dbReference type="SMART" id="SM00318">
    <property type="entry name" value="SNc"/>
    <property type="match status" value="1"/>
</dbReference>
<organism evidence="6 7">
    <name type="scientific">Leptolyngbya subtilissima DQ-A4</name>
    <dbReference type="NCBI Taxonomy" id="2933933"/>
    <lineage>
        <taxon>Bacteria</taxon>
        <taxon>Bacillati</taxon>
        <taxon>Cyanobacteriota</taxon>
        <taxon>Cyanophyceae</taxon>
        <taxon>Leptolyngbyales</taxon>
        <taxon>Leptolyngbyaceae</taxon>
        <taxon>Leptolyngbya group</taxon>
        <taxon>Leptolyngbya</taxon>
    </lineage>
</organism>
<dbReference type="Gene3D" id="2.40.50.90">
    <property type="match status" value="1"/>
</dbReference>
<evidence type="ECO:0000313" key="7">
    <source>
        <dbReference type="Proteomes" id="UP001482513"/>
    </source>
</evidence>
<dbReference type="SUPFAM" id="SSF50199">
    <property type="entry name" value="Staphylococcal nuclease"/>
    <property type="match status" value="1"/>
</dbReference>
<dbReference type="PROSITE" id="PS50830">
    <property type="entry name" value="TNASE_3"/>
    <property type="match status" value="1"/>
</dbReference>
<keyword evidence="2" id="KW-0255">Endonuclease</keyword>
<dbReference type="Pfam" id="PF00565">
    <property type="entry name" value="SNase"/>
    <property type="match status" value="1"/>
</dbReference>
<evidence type="ECO:0000256" key="3">
    <source>
        <dbReference type="ARBA" id="ARBA00022801"/>
    </source>
</evidence>
<dbReference type="InterPro" id="IPR016071">
    <property type="entry name" value="Staphylococal_nuclease_OB-fold"/>
</dbReference>
<dbReference type="PROSITE" id="PS51257">
    <property type="entry name" value="PROKAR_LIPOPROTEIN"/>
    <property type="match status" value="1"/>
</dbReference>
<feature type="region of interest" description="Disordered" evidence="4">
    <location>
        <begin position="195"/>
        <end position="219"/>
    </location>
</feature>
<dbReference type="InterPro" id="IPR002071">
    <property type="entry name" value="Thermonucl_AS"/>
</dbReference>
<proteinExistence type="predicted"/>
<protein>
    <submittedName>
        <fullName evidence="6">Thermonuclease family protein</fullName>
    </submittedName>
</protein>
<dbReference type="InterPro" id="IPR008613">
    <property type="entry name" value="Excalibur_Ca-bd_domain"/>
</dbReference>
<evidence type="ECO:0000256" key="1">
    <source>
        <dbReference type="ARBA" id="ARBA00022722"/>
    </source>
</evidence>
<dbReference type="SMART" id="SM00894">
    <property type="entry name" value="Excalibur"/>
    <property type="match status" value="1"/>
</dbReference>
<dbReference type="PANTHER" id="PTHR12302">
    <property type="entry name" value="EBNA2 BINDING PROTEIN P100"/>
    <property type="match status" value="1"/>
</dbReference>
<dbReference type="PROSITE" id="PS01284">
    <property type="entry name" value="TNASE_2"/>
    <property type="match status" value="1"/>
</dbReference>
<evidence type="ECO:0000313" key="6">
    <source>
        <dbReference type="EMBL" id="MEP0949792.1"/>
    </source>
</evidence>
<keyword evidence="1" id="KW-0540">Nuclease</keyword>
<dbReference type="Pfam" id="PF05901">
    <property type="entry name" value="Excalibur"/>
    <property type="match status" value="1"/>
</dbReference>
<feature type="domain" description="TNase-like" evidence="5">
    <location>
        <begin position="72"/>
        <end position="198"/>
    </location>
</feature>
<keyword evidence="3" id="KW-0378">Hydrolase</keyword>
<evidence type="ECO:0000256" key="4">
    <source>
        <dbReference type="SAM" id="MobiDB-lite"/>
    </source>
</evidence>
<dbReference type="InterPro" id="IPR035437">
    <property type="entry name" value="SNase_OB-fold_sf"/>
</dbReference>
<dbReference type="Proteomes" id="UP001482513">
    <property type="component" value="Unassembled WGS sequence"/>
</dbReference>
<keyword evidence="7" id="KW-1185">Reference proteome</keyword>
<feature type="region of interest" description="Disordered" evidence="4">
    <location>
        <begin position="264"/>
        <end position="284"/>
    </location>
</feature>
<reference evidence="6 7" key="1">
    <citation type="submission" date="2022-04" db="EMBL/GenBank/DDBJ databases">
        <title>Positive selection, recombination, and allopatry shape intraspecific diversity of widespread and dominant cyanobacteria.</title>
        <authorList>
            <person name="Wei J."/>
            <person name="Shu W."/>
            <person name="Hu C."/>
        </authorList>
    </citation>
    <scope>NUCLEOTIDE SEQUENCE [LARGE SCALE GENOMIC DNA]</scope>
    <source>
        <strain evidence="6 7">DQ-A4</strain>
    </source>
</reference>
<comment type="caution">
    <text evidence="6">The sequence shown here is derived from an EMBL/GenBank/DDBJ whole genome shotgun (WGS) entry which is preliminary data.</text>
</comment>
<accession>A0ABV0KAJ0</accession>
<dbReference type="PANTHER" id="PTHR12302:SF3">
    <property type="entry name" value="SERINE_THREONINE-PROTEIN KINASE 31"/>
    <property type="match status" value="1"/>
</dbReference>